<dbReference type="PANTHER" id="PTHR31286:SF180">
    <property type="entry name" value="OS10G0362600 PROTEIN"/>
    <property type="match status" value="1"/>
</dbReference>
<sequence length="971" mass="107304">MARGRGRPPKTSMNSSNSRDSGSPGAIFPANHRASPVGILRSRSPVTFNEVIQAVFPSSDVGSSVRVPIPTELVGSEGDGVVIGTSVNAGEIMGNSTEDSIGDSAESVPVTNAAGSRTIVDPILVHPSGEAPKKSWAEVSMEVTHKGMTLFYDAESAKSEEIDIEMEEVQAEGAKWSHTLMGHVLGARPTLKQVTDFVHKHWNHGPLPLVQYFRKGWFSFRFANADDMNVVLKRGPWSMGSHSWILKQWTPTFSSTMERVSVVPIWILLPELDPYLWTDTVLSKIASKIGKPLFADLPTTLQARLSFARVMVEADVSQELPEYVVLNCPFTGQSVQRVVYEWLPYYCKTCKKLGHTMSSCKKNKKKEETKTNGLQGGILNSDQGDANRASEPVQSSSDKASGCHVLGGTSTPKDLEPSSLVVEVASGGSSQQDQGVGFQPSESVTHSKCSVLGQQLGQIDAGFKVVSGRKAYKAALKKVDFCGLLETRVKSGKAESILRRSFATYSSFCNYNSHHNGRIWLLWHSATTHVTILEEHPQVVHCLLKHHATNREFHISVVYGSNNATERQELWTNLTSFATTVGHWLVLGDFTIIRYEHEKLSHTPLVLSDIVDFNGCLLSCGLDDMNCTGCEFTWHNRQDSGSAVYSKLDRVLINAAWSGAFAQNSAQFLTPGLSDHSPSLITFHGDPLPRKRFSFLNCWADHPQFCNLVTEAWVKQKKDELLDCHTALLANPLSDHLIQREKQASSEYWKFKEAECKILRQRAKLHDLKHVDVSSQYFFSKIKERHQAQIIGAIQDHHGITHTGLHQVGDAFVAFYQHMLGSSTPVKAIDPSVISNGNVVDVTDFASLTRSVSREEIKLALFAIDSNKSPGIDGFSSGFFKAAWHIIEDDFCAAIEDFFRTSFMPKQANATLVSLIPKKSVPQTVRDFRPISCCSIVGEEQAAFIQGRSLFDNVLITQGLVKGYDRYDSNQ</sequence>
<dbReference type="EMBL" id="JBDFQZ010000002">
    <property type="protein sequence ID" value="KAK9750128.1"/>
    <property type="molecule type" value="Genomic_DNA"/>
</dbReference>
<dbReference type="PANTHER" id="PTHR31286">
    <property type="entry name" value="GLYCINE-RICH CELL WALL STRUCTURAL PROTEIN 1.8-LIKE"/>
    <property type="match status" value="1"/>
</dbReference>
<dbReference type="Gene3D" id="3.60.10.10">
    <property type="entry name" value="Endonuclease/exonuclease/phosphatase"/>
    <property type="match status" value="1"/>
</dbReference>
<dbReference type="InterPro" id="IPR040256">
    <property type="entry name" value="At4g02000-like"/>
</dbReference>
<accession>A0AAW1MV20</accession>
<evidence type="ECO:0000313" key="4">
    <source>
        <dbReference type="Proteomes" id="UP001443914"/>
    </source>
</evidence>
<name>A0AAW1MV20_SAPOF</name>
<feature type="region of interest" description="Disordered" evidence="1">
    <location>
        <begin position="1"/>
        <end position="30"/>
    </location>
</feature>
<evidence type="ECO:0000256" key="1">
    <source>
        <dbReference type="SAM" id="MobiDB-lite"/>
    </source>
</evidence>
<keyword evidence="4" id="KW-1185">Reference proteome</keyword>
<dbReference type="InterPro" id="IPR036691">
    <property type="entry name" value="Endo/exonu/phosph_ase_sf"/>
</dbReference>
<reference evidence="3" key="1">
    <citation type="submission" date="2024-03" db="EMBL/GenBank/DDBJ databases">
        <title>WGS assembly of Saponaria officinalis var. Norfolk2.</title>
        <authorList>
            <person name="Jenkins J."/>
            <person name="Shu S."/>
            <person name="Grimwood J."/>
            <person name="Barry K."/>
            <person name="Goodstein D."/>
            <person name="Schmutz J."/>
            <person name="Leebens-Mack J."/>
            <person name="Osbourn A."/>
        </authorList>
    </citation>
    <scope>NUCLEOTIDE SEQUENCE [LARGE SCALE GENOMIC DNA]</scope>
    <source>
        <strain evidence="3">JIC</strain>
    </source>
</reference>
<feature type="compositionally biased region" description="Low complexity" evidence="1">
    <location>
        <begin position="12"/>
        <end position="23"/>
    </location>
</feature>
<dbReference type="SUPFAM" id="SSF56219">
    <property type="entry name" value="DNase I-like"/>
    <property type="match status" value="1"/>
</dbReference>
<dbReference type="Pfam" id="PF14111">
    <property type="entry name" value="DUF4283"/>
    <property type="match status" value="1"/>
</dbReference>
<dbReference type="Proteomes" id="UP001443914">
    <property type="component" value="Unassembled WGS sequence"/>
</dbReference>
<organism evidence="3 4">
    <name type="scientific">Saponaria officinalis</name>
    <name type="common">Common soapwort</name>
    <name type="synonym">Lychnis saponaria</name>
    <dbReference type="NCBI Taxonomy" id="3572"/>
    <lineage>
        <taxon>Eukaryota</taxon>
        <taxon>Viridiplantae</taxon>
        <taxon>Streptophyta</taxon>
        <taxon>Embryophyta</taxon>
        <taxon>Tracheophyta</taxon>
        <taxon>Spermatophyta</taxon>
        <taxon>Magnoliopsida</taxon>
        <taxon>eudicotyledons</taxon>
        <taxon>Gunneridae</taxon>
        <taxon>Pentapetalae</taxon>
        <taxon>Caryophyllales</taxon>
        <taxon>Caryophyllaceae</taxon>
        <taxon>Caryophylleae</taxon>
        <taxon>Saponaria</taxon>
    </lineage>
</organism>
<feature type="domain" description="DUF4283" evidence="2">
    <location>
        <begin position="174"/>
        <end position="255"/>
    </location>
</feature>
<gene>
    <name evidence="3" type="ORF">RND81_02G175200</name>
</gene>
<comment type="caution">
    <text evidence="3">The sequence shown here is derived from an EMBL/GenBank/DDBJ whole genome shotgun (WGS) entry which is preliminary data.</text>
</comment>
<dbReference type="AlphaFoldDB" id="A0AAW1MV20"/>
<proteinExistence type="predicted"/>
<feature type="region of interest" description="Disordered" evidence="1">
    <location>
        <begin position="361"/>
        <end position="402"/>
    </location>
</feature>
<evidence type="ECO:0000259" key="2">
    <source>
        <dbReference type="Pfam" id="PF14111"/>
    </source>
</evidence>
<evidence type="ECO:0000313" key="3">
    <source>
        <dbReference type="EMBL" id="KAK9750128.1"/>
    </source>
</evidence>
<protein>
    <recommendedName>
        <fullName evidence="2">DUF4283 domain-containing protein</fullName>
    </recommendedName>
</protein>
<dbReference type="InterPro" id="IPR025558">
    <property type="entry name" value="DUF4283"/>
</dbReference>